<feature type="domain" description="Guanylate cyclase" evidence="1">
    <location>
        <begin position="7"/>
        <end position="115"/>
    </location>
</feature>
<name>A0A6P0CFM1_9RHOB</name>
<dbReference type="InterPro" id="IPR001054">
    <property type="entry name" value="A/G_cyclase"/>
</dbReference>
<dbReference type="GO" id="GO:0006171">
    <property type="term" value="P:cAMP biosynthetic process"/>
    <property type="evidence" value="ECO:0007669"/>
    <property type="project" value="TreeGrafter"/>
</dbReference>
<dbReference type="Gene3D" id="3.30.70.1230">
    <property type="entry name" value="Nucleotide cyclase"/>
    <property type="match status" value="1"/>
</dbReference>
<dbReference type="InterPro" id="IPR050697">
    <property type="entry name" value="Adenylyl/Guanylyl_Cyclase_3/4"/>
</dbReference>
<sequence>MSRRFAFIQAADVADYSWMMAQDESATIALVHELRDRLLEPIVERHEGEVLKRMGDGWIIAYPSVASSVLAALEVQNGLAEHPKTRLRMGIHMGDIVHDEADLYGAGVNIACRLQTEAPPGGVLISADVYNQLSSKQTQGFSDAGTFKLKNIPRPIQCFQWRPERLAVGSRPDEVPTIGVEKLVAAPADDENAAAAEDLHEQIVYGLSRRTGIKVRDMSVGSAEKTTYNLRGRFRRSGARARVNLSLVLLDDASTVWADVFEGDATDLFAFCDEVAAQVDAKLRLFVNSLDNNRIGEIPDENLSVSELRTRAAGLFYECTIPDLERCISVMDRAKRLNPKDGMSLSMWAIGVVMRSKLRFEAIEGDRLEELVAAHDLAVELMPQSDFVFFTRCLFRSITERNPDKVMSDAKRCYELSPNYPQAHIALGYAYILAEEFGKAVAAMRKGTELRNDPYWSYRRLHMAVAQYCGEDYEGTIATLREMIDLKPSVRGFRKLLILSLKALGRDAEAQKEEEAAALLDDGENFFVQEPTVPDSHSWLREALAPGSGKGSCQKDSD</sequence>
<dbReference type="Pfam" id="PF00211">
    <property type="entry name" value="Guanylate_cyc"/>
    <property type="match status" value="1"/>
</dbReference>
<dbReference type="RefSeq" id="WP_164356078.1">
    <property type="nucleotide sequence ID" value="NZ_JAABNT010000029.1"/>
</dbReference>
<dbReference type="GO" id="GO:0035556">
    <property type="term" value="P:intracellular signal transduction"/>
    <property type="evidence" value="ECO:0007669"/>
    <property type="project" value="InterPro"/>
</dbReference>
<reference evidence="2 3" key="1">
    <citation type="submission" date="2020-01" db="EMBL/GenBank/DDBJ databases">
        <title>Sulfitobacter sediminilitoris sp. nov., isolated from a tidal flat.</title>
        <authorList>
            <person name="Park S."/>
            <person name="Yoon J.-H."/>
        </authorList>
    </citation>
    <scope>NUCLEOTIDE SEQUENCE [LARGE SCALE GENOMIC DNA]</scope>
    <source>
        <strain evidence="2 3">JBTF-M27</strain>
    </source>
</reference>
<evidence type="ECO:0000313" key="3">
    <source>
        <dbReference type="Proteomes" id="UP000468591"/>
    </source>
</evidence>
<dbReference type="SUPFAM" id="SSF48452">
    <property type="entry name" value="TPR-like"/>
    <property type="match status" value="1"/>
</dbReference>
<dbReference type="InterPro" id="IPR029787">
    <property type="entry name" value="Nucleotide_cyclase"/>
</dbReference>
<organism evidence="2 3">
    <name type="scientific">Sulfitobacter sediminilitoris</name>
    <dbReference type="NCBI Taxonomy" id="2698830"/>
    <lineage>
        <taxon>Bacteria</taxon>
        <taxon>Pseudomonadati</taxon>
        <taxon>Pseudomonadota</taxon>
        <taxon>Alphaproteobacteria</taxon>
        <taxon>Rhodobacterales</taxon>
        <taxon>Roseobacteraceae</taxon>
        <taxon>Sulfitobacter</taxon>
    </lineage>
</organism>
<dbReference type="EMBL" id="JAABNT010000029">
    <property type="protein sequence ID" value="NEK24949.1"/>
    <property type="molecule type" value="Genomic_DNA"/>
</dbReference>
<dbReference type="PANTHER" id="PTHR43081:SF19">
    <property type="entry name" value="PH-SENSITIVE ADENYLATE CYCLASE RV1264"/>
    <property type="match status" value="1"/>
</dbReference>
<keyword evidence="3" id="KW-1185">Reference proteome</keyword>
<dbReference type="GO" id="GO:0004016">
    <property type="term" value="F:adenylate cyclase activity"/>
    <property type="evidence" value="ECO:0007669"/>
    <property type="project" value="UniProtKB-ARBA"/>
</dbReference>
<dbReference type="Proteomes" id="UP000468591">
    <property type="component" value="Unassembled WGS sequence"/>
</dbReference>
<protein>
    <recommendedName>
        <fullName evidence="1">Guanylate cyclase domain-containing protein</fullName>
    </recommendedName>
</protein>
<proteinExistence type="predicted"/>
<dbReference type="InterPro" id="IPR011990">
    <property type="entry name" value="TPR-like_helical_dom_sf"/>
</dbReference>
<dbReference type="AlphaFoldDB" id="A0A6P0CFM1"/>
<dbReference type="CDD" id="cd07302">
    <property type="entry name" value="CHD"/>
    <property type="match status" value="1"/>
</dbReference>
<dbReference type="PROSITE" id="PS50125">
    <property type="entry name" value="GUANYLATE_CYCLASE_2"/>
    <property type="match status" value="1"/>
</dbReference>
<dbReference type="Gene3D" id="1.25.40.10">
    <property type="entry name" value="Tetratricopeptide repeat domain"/>
    <property type="match status" value="1"/>
</dbReference>
<dbReference type="SUPFAM" id="SSF55073">
    <property type="entry name" value="Nucleotide cyclase"/>
    <property type="match status" value="1"/>
</dbReference>
<accession>A0A6P0CFM1</accession>
<dbReference type="PANTHER" id="PTHR43081">
    <property type="entry name" value="ADENYLATE CYCLASE, TERMINAL-DIFFERENTIATION SPECIFIC-RELATED"/>
    <property type="match status" value="1"/>
</dbReference>
<evidence type="ECO:0000259" key="1">
    <source>
        <dbReference type="PROSITE" id="PS50125"/>
    </source>
</evidence>
<comment type="caution">
    <text evidence="2">The sequence shown here is derived from an EMBL/GenBank/DDBJ whole genome shotgun (WGS) entry which is preliminary data.</text>
</comment>
<gene>
    <name evidence="2" type="ORF">GV827_21500</name>
</gene>
<evidence type="ECO:0000313" key="2">
    <source>
        <dbReference type="EMBL" id="NEK24949.1"/>
    </source>
</evidence>